<dbReference type="STRING" id="385682.SAMN05444380_10385"/>
<dbReference type="CDD" id="cd07812">
    <property type="entry name" value="SRPBCC"/>
    <property type="match status" value="1"/>
</dbReference>
<gene>
    <name evidence="1" type="ORF">SAMN05444380_10385</name>
</gene>
<dbReference type="RefSeq" id="WP_010526772.1">
    <property type="nucleotide sequence ID" value="NZ_AFSL01000019.1"/>
</dbReference>
<dbReference type="EMBL" id="FONA01000003">
    <property type="protein sequence ID" value="SFD86878.1"/>
    <property type="molecule type" value="Genomic_DNA"/>
</dbReference>
<evidence type="ECO:0000313" key="2">
    <source>
        <dbReference type="Proteomes" id="UP000181976"/>
    </source>
</evidence>
<name>A0A1I1VXR9_9BACT</name>
<dbReference type="InterPro" id="IPR019587">
    <property type="entry name" value="Polyketide_cyclase/dehydratase"/>
</dbReference>
<dbReference type="InParanoid" id="A0A1I1VXR9"/>
<dbReference type="Pfam" id="PF10604">
    <property type="entry name" value="Polyketide_cyc2"/>
    <property type="match status" value="1"/>
</dbReference>
<keyword evidence="2" id="KW-1185">Reference proteome</keyword>
<dbReference type="SUPFAM" id="SSF55961">
    <property type="entry name" value="Bet v1-like"/>
    <property type="match status" value="1"/>
</dbReference>
<dbReference type="OrthoDB" id="411301at2"/>
<dbReference type="InterPro" id="IPR023393">
    <property type="entry name" value="START-like_dom_sf"/>
</dbReference>
<proteinExistence type="predicted"/>
<protein>
    <submittedName>
        <fullName evidence="1">Polyketide cyclase / dehydrase and lipid transport</fullName>
    </submittedName>
</protein>
<accession>A0A1I1VXR9</accession>
<dbReference type="AlphaFoldDB" id="A0A1I1VXR9"/>
<evidence type="ECO:0000313" key="1">
    <source>
        <dbReference type="EMBL" id="SFD86878.1"/>
    </source>
</evidence>
<organism evidence="1 2">
    <name type="scientific">Thermophagus xiamenensis</name>
    <dbReference type="NCBI Taxonomy" id="385682"/>
    <lineage>
        <taxon>Bacteria</taxon>
        <taxon>Pseudomonadati</taxon>
        <taxon>Bacteroidota</taxon>
        <taxon>Bacteroidia</taxon>
        <taxon>Marinilabiliales</taxon>
        <taxon>Marinilabiliaceae</taxon>
        <taxon>Thermophagus</taxon>
    </lineage>
</organism>
<dbReference type="Proteomes" id="UP000181976">
    <property type="component" value="Unassembled WGS sequence"/>
</dbReference>
<reference evidence="1 2" key="1">
    <citation type="submission" date="2016-10" db="EMBL/GenBank/DDBJ databases">
        <authorList>
            <person name="de Groot N.N."/>
        </authorList>
    </citation>
    <scope>NUCLEOTIDE SEQUENCE [LARGE SCALE GENOMIC DNA]</scope>
    <source>
        <strain evidence="1 2">DSM 19012</strain>
    </source>
</reference>
<dbReference type="Gene3D" id="3.30.530.20">
    <property type="match status" value="1"/>
</dbReference>
<sequence length="144" mass="16892">MKFKQEIEINKPREKVIAYFDNPENLKKWMKGLISIEPISGEPKQEGAKSLLKFKMGKREMNMTETILVHNLPDEYTLSYEAKGVHNIVKNRFVKLSDNKTKYIVENEFQFKGFMKIIGTFMPGSFKKQSLKYLQGFKNFAEKN</sequence>
<dbReference type="eggNOG" id="COG3427">
    <property type="taxonomic scope" value="Bacteria"/>
</dbReference>